<evidence type="ECO:0000259" key="6">
    <source>
        <dbReference type="PROSITE" id="PS50801"/>
    </source>
</evidence>
<evidence type="ECO:0000313" key="7">
    <source>
        <dbReference type="EMBL" id="MFC3897505.1"/>
    </source>
</evidence>
<comment type="caution">
    <text evidence="7">The sequence shown here is derived from an EMBL/GenBank/DDBJ whole genome shotgun (WGS) entry which is preliminary data.</text>
</comment>
<comment type="function">
    <text evidence="5">ATP-dependent carboxylate-amine ligase which exhibits weak glutamate--cysteine ligase activity.</text>
</comment>
<dbReference type="PANTHER" id="PTHR36510:SF1">
    <property type="entry name" value="GLUTAMATE--CYSTEINE LIGASE 2-RELATED"/>
    <property type="match status" value="1"/>
</dbReference>
<dbReference type="Gene3D" id="3.30.750.24">
    <property type="entry name" value="STAS domain"/>
    <property type="match status" value="1"/>
</dbReference>
<dbReference type="PANTHER" id="PTHR36510">
    <property type="entry name" value="GLUTAMATE--CYSTEINE LIGASE 2-RELATED"/>
    <property type="match status" value="1"/>
</dbReference>
<dbReference type="Pfam" id="PF01740">
    <property type="entry name" value="STAS"/>
    <property type="match status" value="1"/>
</dbReference>
<name>A0ABV8C6Y1_9PSEU</name>
<sequence>MEQTLPTVGVEEEFLLVDPVTGVAVNKAAEVVAVAREAFGLELEHELTWTQVEINTSVCGDAEQARRELRALRRAVAKAAREAGCRAIAVGAPPVGDTEGVITDGVRYRLIAHEFGALATQQLICGCHVHVAVPDRETAVQVSNHVRPWLPVLGAVTANSPFSRGADTGFASWRSMVWSQWPVAGPPPFFTSWEHYQAVCDMLLEAGTALDPAMVYWDVRPSSRWPTVEVRVADVAASVDDAVLLAALVRALVANAVMDVERGVPPVPVPVETLRQACWRAARDGLAGSALDVLSGRLVPVRQQLDGLVDRLRPVLAVNGDLPLVEHGLRALDRDGCGADRQRRAFRDGGVEAVLDLLEADAADHPSRRGVVEVKMAADVDLSNSDALERRCAEAVDAGAREIVLDLSDAVFFGSSCIPALARIRALGLDRGVPISVVASSTVARMLHATAMDTLLPLRVPPAA</sequence>
<dbReference type="GO" id="GO:0004357">
    <property type="term" value="F:glutamate-cysteine ligase activity"/>
    <property type="evidence" value="ECO:0007669"/>
    <property type="project" value="UniProtKB-EC"/>
</dbReference>
<organism evidence="7 8">
    <name type="scientific">Lentzea rhizosphaerae</name>
    <dbReference type="NCBI Taxonomy" id="2041025"/>
    <lineage>
        <taxon>Bacteria</taxon>
        <taxon>Bacillati</taxon>
        <taxon>Actinomycetota</taxon>
        <taxon>Actinomycetes</taxon>
        <taxon>Pseudonocardiales</taxon>
        <taxon>Pseudonocardiaceae</taxon>
        <taxon>Lentzea</taxon>
    </lineage>
</organism>
<feature type="domain" description="STAS" evidence="6">
    <location>
        <begin position="370"/>
        <end position="439"/>
    </location>
</feature>
<evidence type="ECO:0000256" key="1">
    <source>
        <dbReference type="ARBA" id="ARBA00022598"/>
    </source>
</evidence>
<dbReference type="NCBIfam" id="NF010041">
    <property type="entry name" value="PRK13517.1-1"/>
    <property type="match status" value="1"/>
</dbReference>
<dbReference type="InterPro" id="IPR006336">
    <property type="entry name" value="GCS2"/>
</dbReference>
<evidence type="ECO:0000256" key="5">
    <source>
        <dbReference type="HAMAP-Rule" id="MF_01609"/>
    </source>
</evidence>
<evidence type="ECO:0000256" key="3">
    <source>
        <dbReference type="ARBA" id="ARBA00022840"/>
    </source>
</evidence>
<dbReference type="RefSeq" id="WP_382378987.1">
    <property type="nucleotide sequence ID" value="NZ_JBHRZI010000036.1"/>
</dbReference>
<dbReference type="Gene3D" id="3.30.590.20">
    <property type="match status" value="1"/>
</dbReference>
<dbReference type="InterPro" id="IPR014746">
    <property type="entry name" value="Gln_synth/guanido_kin_cat_dom"/>
</dbReference>
<keyword evidence="8" id="KW-1185">Reference proteome</keyword>
<dbReference type="SUPFAM" id="SSF52091">
    <property type="entry name" value="SpoIIaa-like"/>
    <property type="match status" value="1"/>
</dbReference>
<evidence type="ECO:0000313" key="8">
    <source>
        <dbReference type="Proteomes" id="UP001595690"/>
    </source>
</evidence>
<dbReference type="InterPro" id="IPR036513">
    <property type="entry name" value="STAS_dom_sf"/>
</dbReference>
<dbReference type="Proteomes" id="UP001595690">
    <property type="component" value="Unassembled WGS sequence"/>
</dbReference>
<keyword evidence="1 5" id="KW-0436">Ligase</keyword>
<dbReference type="EMBL" id="JBHRZI010000036">
    <property type="protein sequence ID" value="MFC3897505.1"/>
    <property type="molecule type" value="Genomic_DNA"/>
</dbReference>
<accession>A0ABV8C6Y1</accession>
<gene>
    <name evidence="7" type="ORF">ACFOWZ_39030</name>
</gene>
<dbReference type="InterPro" id="IPR011793">
    <property type="entry name" value="YbdK"/>
</dbReference>
<keyword evidence="2 5" id="KW-0547">Nucleotide-binding</keyword>
<comment type="catalytic activity">
    <reaction evidence="4 5">
        <text>L-cysteine + L-glutamate + ATP = gamma-L-glutamyl-L-cysteine + ADP + phosphate + H(+)</text>
        <dbReference type="Rhea" id="RHEA:13285"/>
        <dbReference type="ChEBI" id="CHEBI:15378"/>
        <dbReference type="ChEBI" id="CHEBI:29985"/>
        <dbReference type="ChEBI" id="CHEBI:30616"/>
        <dbReference type="ChEBI" id="CHEBI:35235"/>
        <dbReference type="ChEBI" id="CHEBI:43474"/>
        <dbReference type="ChEBI" id="CHEBI:58173"/>
        <dbReference type="ChEBI" id="CHEBI:456216"/>
        <dbReference type="EC" id="6.3.2.2"/>
    </reaction>
</comment>
<dbReference type="HAMAP" id="MF_01609">
    <property type="entry name" value="Glu_cys_ligase_2"/>
    <property type="match status" value="1"/>
</dbReference>
<dbReference type="SUPFAM" id="SSF55931">
    <property type="entry name" value="Glutamine synthetase/guanido kinase"/>
    <property type="match status" value="1"/>
</dbReference>
<dbReference type="InterPro" id="IPR002645">
    <property type="entry name" value="STAS_dom"/>
</dbReference>
<dbReference type="CDD" id="cd07043">
    <property type="entry name" value="STAS_anti-anti-sigma_factors"/>
    <property type="match status" value="1"/>
</dbReference>
<dbReference type="NCBIfam" id="TIGR02050">
    <property type="entry name" value="gshA_cyan_rel"/>
    <property type="match status" value="1"/>
</dbReference>
<comment type="similarity">
    <text evidence="5">Belongs to the glutamate--cysteine ligase type 2 family. YbdK subfamily.</text>
</comment>
<protein>
    <recommendedName>
        <fullName evidence="5">Putative glutamate--cysteine ligase 2</fullName>
        <ecNumber evidence="5">6.3.2.2</ecNumber>
    </recommendedName>
    <alternativeName>
        <fullName evidence="5">Gamma-glutamylcysteine synthetase 2</fullName>
        <shortName evidence="5">GCS 2</shortName>
        <shortName evidence="5">Gamma-GCS 2</shortName>
    </alternativeName>
</protein>
<keyword evidence="3 5" id="KW-0067">ATP-binding</keyword>
<reference evidence="8" key="1">
    <citation type="journal article" date="2019" name="Int. J. Syst. Evol. Microbiol.">
        <title>The Global Catalogue of Microorganisms (GCM) 10K type strain sequencing project: providing services to taxonomists for standard genome sequencing and annotation.</title>
        <authorList>
            <consortium name="The Broad Institute Genomics Platform"/>
            <consortium name="The Broad Institute Genome Sequencing Center for Infectious Disease"/>
            <person name="Wu L."/>
            <person name="Ma J."/>
        </authorList>
    </citation>
    <scope>NUCLEOTIDE SEQUENCE [LARGE SCALE GENOMIC DNA]</scope>
    <source>
        <strain evidence="8">CGMCC 4.7405</strain>
    </source>
</reference>
<dbReference type="Pfam" id="PF04107">
    <property type="entry name" value="GCS2"/>
    <property type="match status" value="1"/>
</dbReference>
<evidence type="ECO:0000256" key="4">
    <source>
        <dbReference type="ARBA" id="ARBA00048819"/>
    </source>
</evidence>
<dbReference type="EC" id="6.3.2.2" evidence="5"/>
<evidence type="ECO:0000256" key="2">
    <source>
        <dbReference type="ARBA" id="ARBA00022741"/>
    </source>
</evidence>
<proteinExistence type="inferred from homology"/>
<dbReference type="PROSITE" id="PS50801">
    <property type="entry name" value="STAS"/>
    <property type="match status" value="1"/>
</dbReference>
<dbReference type="InterPro" id="IPR050141">
    <property type="entry name" value="GCL_type2/YbdK_subfam"/>
</dbReference>